<evidence type="ECO:0000313" key="2">
    <source>
        <dbReference type="EMBL" id="KAK5618926.1"/>
    </source>
</evidence>
<feature type="compositionally biased region" description="Basic and acidic residues" evidence="1">
    <location>
        <begin position="77"/>
        <end position="87"/>
    </location>
</feature>
<organism evidence="2 3">
    <name type="scientific">Crenichthys baileyi</name>
    <name type="common">White River springfish</name>
    <dbReference type="NCBI Taxonomy" id="28760"/>
    <lineage>
        <taxon>Eukaryota</taxon>
        <taxon>Metazoa</taxon>
        <taxon>Chordata</taxon>
        <taxon>Craniata</taxon>
        <taxon>Vertebrata</taxon>
        <taxon>Euteleostomi</taxon>
        <taxon>Actinopterygii</taxon>
        <taxon>Neopterygii</taxon>
        <taxon>Teleostei</taxon>
        <taxon>Neoteleostei</taxon>
        <taxon>Acanthomorphata</taxon>
        <taxon>Ovalentaria</taxon>
        <taxon>Atherinomorphae</taxon>
        <taxon>Cyprinodontiformes</taxon>
        <taxon>Goodeidae</taxon>
        <taxon>Crenichthys</taxon>
    </lineage>
</organism>
<evidence type="ECO:0000313" key="3">
    <source>
        <dbReference type="Proteomes" id="UP001311232"/>
    </source>
</evidence>
<accession>A0AAV9SCE0</accession>
<feature type="region of interest" description="Disordered" evidence="1">
    <location>
        <begin position="69"/>
        <end position="88"/>
    </location>
</feature>
<sequence length="130" mass="14392">MGCRAASLGQIGQSVAELRSVKCAERAKFPPRRFQQERPTDTGSTFSTLCTTPPRMELCEKSARIGQRVRKSVSPKESSEFYPRKVPDFPGYTRPGTTPWAPALVSKCSIDFCLTLAFNDNICQVSPKTT</sequence>
<evidence type="ECO:0000256" key="1">
    <source>
        <dbReference type="SAM" id="MobiDB-lite"/>
    </source>
</evidence>
<gene>
    <name evidence="2" type="ORF">CRENBAI_007683</name>
</gene>
<dbReference type="EMBL" id="JAHHUM010000594">
    <property type="protein sequence ID" value="KAK5618926.1"/>
    <property type="molecule type" value="Genomic_DNA"/>
</dbReference>
<dbReference type="Proteomes" id="UP001311232">
    <property type="component" value="Unassembled WGS sequence"/>
</dbReference>
<reference evidence="2 3" key="1">
    <citation type="submission" date="2021-06" db="EMBL/GenBank/DDBJ databases">
        <authorList>
            <person name="Palmer J.M."/>
        </authorList>
    </citation>
    <scope>NUCLEOTIDE SEQUENCE [LARGE SCALE GENOMIC DNA]</scope>
    <source>
        <strain evidence="2 3">MEX-2019</strain>
        <tissue evidence="2">Muscle</tissue>
    </source>
</reference>
<dbReference type="AlphaFoldDB" id="A0AAV9SCE0"/>
<protein>
    <submittedName>
        <fullName evidence="2">Uncharacterized protein</fullName>
    </submittedName>
</protein>
<proteinExistence type="predicted"/>
<comment type="caution">
    <text evidence="2">The sequence shown here is derived from an EMBL/GenBank/DDBJ whole genome shotgun (WGS) entry which is preliminary data.</text>
</comment>
<name>A0AAV9SCE0_9TELE</name>
<keyword evidence="3" id="KW-1185">Reference proteome</keyword>